<gene>
    <name evidence="1" type="ORF">SAMN06265827_105123</name>
</gene>
<proteinExistence type="predicted"/>
<sequence>MYDYDIETVQKGDIWINGNGEEMVVVDVVKKGNSKKVLSKKNNQ</sequence>
<dbReference type="EMBL" id="OBDZ01000005">
    <property type="protein sequence ID" value="SNY19448.1"/>
    <property type="molecule type" value="Genomic_DNA"/>
</dbReference>
<accession>A0A285G7S4</accession>
<name>A0A285G7S4_9FIRM</name>
<dbReference type="RefSeq" id="WP_301178922.1">
    <property type="nucleotide sequence ID" value="NZ_OBDZ01000005.1"/>
</dbReference>
<keyword evidence="2" id="KW-1185">Reference proteome</keyword>
<evidence type="ECO:0000313" key="1">
    <source>
        <dbReference type="EMBL" id="SNY19448.1"/>
    </source>
</evidence>
<reference evidence="2" key="1">
    <citation type="submission" date="2017-09" db="EMBL/GenBank/DDBJ databases">
        <authorList>
            <person name="Varghese N."/>
            <person name="Submissions S."/>
        </authorList>
    </citation>
    <scope>NUCLEOTIDE SEQUENCE [LARGE SCALE GENOMIC DNA]</scope>
    <source>
        <strain evidence="2">MSL47</strain>
    </source>
</reference>
<protein>
    <submittedName>
        <fullName evidence="1">Uncharacterized protein</fullName>
    </submittedName>
</protein>
<dbReference type="Proteomes" id="UP000219573">
    <property type="component" value="Unassembled WGS sequence"/>
</dbReference>
<organism evidence="1 2">
    <name type="scientific">Orenia metallireducens</name>
    <dbReference type="NCBI Taxonomy" id="1413210"/>
    <lineage>
        <taxon>Bacteria</taxon>
        <taxon>Bacillati</taxon>
        <taxon>Bacillota</taxon>
        <taxon>Clostridia</taxon>
        <taxon>Halanaerobiales</taxon>
        <taxon>Halobacteroidaceae</taxon>
        <taxon>Orenia</taxon>
    </lineage>
</organism>
<dbReference type="AlphaFoldDB" id="A0A285G7S4"/>
<evidence type="ECO:0000313" key="2">
    <source>
        <dbReference type="Proteomes" id="UP000219573"/>
    </source>
</evidence>